<sequence length="500" mass="53740">MYIYSATDIRAWDEYTILHEPITSIDLMERASQACAEWLQQYQQQTTTGFVIFCGKGNNGGDGLAIARLLAESDHPVTVYILEFGHKGTEDFQTNLARLHGSKAVIKFIPAEENIPALTAGDIIIDALLGSGLNRPLEGLTAKVVKHINQSGLEVIAIDIPSGLMVDSSSIGNTVITAQHTLSFQCYKPAFLVAENESFVGHLHILDIGLHPNFPLEHPAANRWINQALVQSIIKPRNKFAHKGTYGHAAIIAGSQGMMGAATLSAKACLRSGAGKLTTHIPAVGYTIMQIAVPEAMTYTAGKEYIELAVDLGKYDAIGAGPGWAQHDTHKALLESIFQQTTKALILDADALNTMAQHQQLLERLPRHTIITPHPKEFERLFGKSANDFDRIQLALKKAAHFKIIIVLKGRYTLVATPDGLAYFNSTGNPGMATGGSGDVLTGIITGLAAQGYTPSEAAIAGVFLHGLAGDLAAAYTSQESLIASDLVEYLGDAFHQLVL</sequence>
<dbReference type="SUPFAM" id="SSF64153">
    <property type="entry name" value="YjeF N-terminal domain-like"/>
    <property type="match status" value="1"/>
</dbReference>
<feature type="binding site" evidence="18">
    <location>
        <position position="159"/>
    </location>
    <ligand>
        <name>(6S)-NADPHX</name>
        <dbReference type="ChEBI" id="CHEBI:64076"/>
    </ligand>
</feature>
<evidence type="ECO:0000256" key="13">
    <source>
        <dbReference type="ARBA" id="ARBA00023268"/>
    </source>
</evidence>
<feature type="binding site" evidence="18">
    <location>
        <begin position="58"/>
        <end position="62"/>
    </location>
    <ligand>
        <name>(6S)-NADPHX</name>
        <dbReference type="ChEBI" id="CHEBI:64076"/>
    </ligand>
</feature>
<dbReference type="InterPro" id="IPR004443">
    <property type="entry name" value="YjeF_N_dom"/>
</dbReference>
<evidence type="ECO:0000256" key="7">
    <source>
        <dbReference type="ARBA" id="ARBA00022840"/>
    </source>
</evidence>
<dbReference type="PANTHER" id="PTHR12592">
    <property type="entry name" value="ATP-DEPENDENT (S)-NAD(P)H-HYDRATE DEHYDRATASE FAMILY MEMBER"/>
    <property type="match status" value="1"/>
</dbReference>
<keyword evidence="7 17" id="KW-0067">ATP-binding</keyword>
<comment type="cofactor">
    <cofactor evidence="17">
        <name>Mg(2+)</name>
        <dbReference type="ChEBI" id="CHEBI:18420"/>
    </cofactor>
</comment>
<evidence type="ECO:0000256" key="9">
    <source>
        <dbReference type="ARBA" id="ARBA00022958"/>
    </source>
</evidence>
<evidence type="ECO:0000256" key="15">
    <source>
        <dbReference type="ARBA" id="ARBA00048238"/>
    </source>
</evidence>
<keyword evidence="6 17" id="KW-0547">Nucleotide-binding</keyword>
<feature type="binding site" evidence="18">
    <location>
        <position position="59"/>
    </location>
    <ligand>
        <name>K(+)</name>
        <dbReference type="ChEBI" id="CHEBI:29103"/>
    </ligand>
</feature>
<feature type="binding site" evidence="18">
    <location>
        <begin position="130"/>
        <end position="136"/>
    </location>
    <ligand>
        <name>(6S)-NADPHX</name>
        <dbReference type="ChEBI" id="CHEBI:64076"/>
    </ligand>
</feature>
<comment type="catalytic activity">
    <reaction evidence="1 18 19">
        <text>(6R)-NADHX = (6S)-NADHX</text>
        <dbReference type="Rhea" id="RHEA:32215"/>
        <dbReference type="ChEBI" id="CHEBI:64074"/>
        <dbReference type="ChEBI" id="CHEBI:64075"/>
        <dbReference type="EC" id="5.1.99.6"/>
    </reaction>
</comment>
<feature type="domain" description="YjeF C-terminal" evidence="20">
    <location>
        <begin position="226"/>
        <end position="498"/>
    </location>
</feature>
<comment type="similarity">
    <text evidence="3 19">In the N-terminal section; belongs to the NnrE/AIBP family.</text>
</comment>
<dbReference type="Gene3D" id="3.40.1190.20">
    <property type="match status" value="1"/>
</dbReference>
<comment type="function">
    <text evidence="14 19">Bifunctional enzyme that catalyzes the epimerization of the S- and R-forms of NAD(P)HX and the dehydration of the S-form of NAD(P)HX at the expense of ADP, which is converted to AMP. This allows the repair of both epimers of NAD(P)HX, a damaged form of NAD(P)H that is a result of enzymatic or heat-dependent hydration.</text>
</comment>
<feature type="binding site" evidence="18">
    <location>
        <position position="126"/>
    </location>
    <ligand>
        <name>K(+)</name>
        <dbReference type="ChEBI" id="CHEBI:29103"/>
    </ligand>
</feature>
<dbReference type="GO" id="GO:0110051">
    <property type="term" value="P:metabolite repair"/>
    <property type="evidence" value="ECO:0007669"/>
    <property type="project" value="TreeGrafter"/>
</dbReference>
<protein>
    <recommendedName>
        <fullName evidence="19">Bifunctional NAD(P)H-hydrate repair enzyme</fullName>
    </recommendedName>
    <alternativeName>
        <fullName evidence="19">Nicotinamide nucleotide repair protein</fullName>
    </alternativeName>
    <domain>
        <recommendedName>
            <fullName evidence="19">ADP-dependent (S)-NAD(P)H-hydrate dehydratase</fullName>
            <ecNumber evidence="19">4.2.1.136</ecNumber>
        </recommendedName>
        <alternativeName>
            <fullName evidence="19">ADP-dependent NAD(P)HX dehydratase</fullName>
        </alternativeName>
    </domain>
    <domain>
        <recommendedName>
            <fullName evidence="19">NAD(P)H-hydrate epimerase</fullName>
            <ecNumber evidence="19">5.1.99.6</ecNumber>
        </recommendedName>
    </domain>
</protein>
<reference evidence="22 23" key="1">
    <citation type="submission" date="2018-09" db="EMBL/GenBank/DDBJ databases">
        <title>Genome sequencing of strain 6GH32-13.</title>
        <authorList>
            <person name="Weon H.-Y."/>
            <person name="Heo J."/>
            <person name="Kwon S.-W."/>
        </authorList>
    </citation>
    <scope>NUCLEOTIDE SEQUENCE [LARGE SCALE GENOMIC DNA]</scope>
    <source>
        <strain evidence="22 23">5GH32-13</strain>
    </source>
</reference>
<feature type="binding site" evidence="17">
    <location>
        <position position="323"/>
    </location>
    <ligand>
        <name>(6S)-NADPHX</name>
        <dbReference type="ChEBI" id="CHEBI:64076"/>
    </ligand>
</feature>
<comment type="similarity">
    <text evidence="17">Belongs to the NnrD/CARKD family.</text>
</comment>
<comment type="function">
    <text evidence="17">Catalyzes the dehydration of the S-form of NAD(P)HX at the expense of ADP, which is converted to AMP. Together with NAD(P)HX epimerase, which catalyzes the epimerization of the S- and R-forms, the enzyme allows the repair of both epimers of NAD(P)HX, a damaged form of NAD(P)H that is a result of enzymatic or heat-dependent hydration.</text>
</comment>
<dbReference type="HAMAP" id="MF_01965">
    <property type="entry name" value="NADHX_dehydratase"/>
    <property type="match status" value="1"/>
</dbReference>
<evidence type="ECO:0000256" key="19">
    <source>
        <dbReference type="PIRNR" id="PIRNR017184"/>
    </source>
</evidence>
<comment type="subunit">
    <text evidence="17">Homotetramer.</text>
</comment>
<dbReference type="GO" id="GO:0005524">
    <property type="term" value="F:ATP binding"/>
    <property type="evidence" value="ECO:0007669"/>
    <property type="project" value="UniProtKB-UniRule"/>
</dbReference>
<evidence type="ECO:0000256" key="10">
    <source>
        <dbReference type="ARBA" id="ARBA00023027"/>
    </source>
</evidence>
<gene>
    <name evidence="18" type="primary">nnrE</name>
    <name evidence="17" type="synonym">nnrD</name>
    <name evidence="22" type="ORF">D3H65_03680</name>
</gene>
<evidence type="ECO:0000256" key="16">
    <source>
        <dbReference type="ARBA" id="ARBA00049209"/>
    </source>
</evidence>
<keyword evidence="11 18" id="KW-0413">Isomerase</keyword>
<evidence type="ECO:0000256" key="18">
    <source>
        <dbReference type="HAMAP-Rule" id="MF_01966"/>
    </source>
</evidence>
<dbReference type="InterPro" id="IPR029056">
    <property type="entry name" value="Ribokinase-like"/>
</dbReference>
<feature type="binding site" evidence="17">
    <location>
        <begin position="409"/>
        <end position="413"/>
    </location>
    <ligand>
        <name>AMP</name>
        <dbReference type="ChEBI" id="CHEBI:456215"/>
    </ligand>
</feature>
<comment type="cofactor">
    <cofactor evidence="18 19">
        <name>K(+)</name>
        <dbReference type="ChEBI" id="CHEBI:29103"/>
    </cofactor>
    <text evidence="18 19">Binds 1 potassium ion per subunit.</text>
</comment>
<dbReference type="GO" id="GO:0052855">
    <property type="term" value="F:ADP-dependent NAD(P)H-hydrate dehydratase activity"/>
    <property type="evidence" value="ECO:0007669"/>
    <property type="project" value="UniProtKB-UniRule"/>
</dbReference>
<comment type="catalytic activity">
    <reaction evidence="2 18 19">
        <text>(6R)-NADPHX = (6S)-NADPHX</text>
        <dbReference type="Rhea" id="RHEA:32227"/>
        <dbReference type="ChEBI" id="CHEBI:64076"/>
        <dbReference type="ChEBI" id="CHEBI:64077"/>
        <dbReference type="EC" id="5.1.99.6"/>
    </reaction>
</comment>
<dbReference type="Proteomes" id="UP000263900">
    <property type="component" value="Chromosome"/>
</dbReference>
<dbReference type="GO" id="GO:0046496">
    <property type="term" value="P:nicotinamide nucleotide metabolic process"/>
    <property type="evidence" value="ECO:0007669"/>
    <property type="project" value="UniProtKB-UniRule"/>
</dbReference>
<dbReference type="SUPFAM" id="SSF53613">
    <property type="entry name" value="Ribokinase-like"/>
    <property type="match status" value="1"/>
</dbReference>
<dbReference type="EC" id="4.2.1.136" evidence="19"/>
<dbReference type="GO" id="GO:0046872">
    <property type="term" value="F:metal ion binding"/>
    <property type="evidence" value="ECO:0007669"/>
    <property type="project" value="UniProtKB-UniRule"/>
</dbReference>
<dbReference type="InterPro" id="IPR000631">
    <property type="entry name" value="CARKD"/>
</dbReference>
<organism evidence="22 23">
    <name type="scientific">Paraflavitalea soli</name>
    <dbReference type="NCBI Taxonomy" id="2315862"/>
    <lineage>
        <taxon>Bacteria</taxon>
        <taxon>Pseudomonadati</taxon>
        <taxon>Bacteroidota</taxon>
        <taxon>Chitinophagia</taxon>
        <taxon>Chitinophagales</taxon>
        <taxon>Chitinophagaceae</taxon>
        <taxon>Paraflavitalea</taxon>
    </lineage>
</organism>
<evidence type="ECO:0000256" key="12">
    <source>
        <dbReference type="ARBA" id="ARBA00023239"/>
    </source>
</evidence>
<dbReference type="PANTHER" id="PTHR12592:SF0">
    <property type="entry name" value="ATP-DEPENDENT (S)-NAD(P)H-HYDRATE DEHYDRATASE"/>
    <property type="match status" value="1"/>
</dbReference>
<evidence type="ECO:0000256" key="3">
    <source>
        <dbReference type="ARBA" id="ARBA00006001"/>
    </source>
</evidence>
<evidence type="ECO:0000256" key="4">
    <source>
        <dbReference type="ARBA" id="ARBA00009524"/>
    </source>
</evidence>
<comment type="catalytic activity">
    <reaction evidence="16 17 19">
        <text>(6S)-NADPHX + ADP = AMP + phosphate + NADPH + H(+)</text>
        <dbReference type="Rhea" id="RHEA:32235"/>
        <dbReference type="ChEBI" id="CHEBI:15378"/>
        <dbReference type="ChEBI" id="CHEBI:43474"/>
        <dbReference type="ChEBI" id="CHEBI:57783"/>
        <dbReference type="ChEBI" id="CHEBI:64076"/>
        <dbReference type="ChEBI" id="CHEBI:456215"/>
        <dbReference type="ChEBI" id="CHEBI:456216"/>
        <dbReference type="EC" id="4.2.1.136"/>
    </reaction>
</comment>
<evidence type="ECO:0000256" key="6">
    <source>
        <dbReference type="ARBA" id="ARBA00022741"/>
    </source>
</evidence>
<dbReference type="EMBL" id="CP032157">
    <property type="protein sequence ID" value="AXY73125.1"/>
    <property type="molecule type" value="Genomic_DNA"/>
</dbReference>
<feature type="binding site" evidence="17">
    <location>
        <position position="374"/>
    </location>
    <ligand>
        <name>(6S)-NADPHX</name>
        <dbReference type="ChEBI" id="CHEBI:64076"/>
    </ligand>
</feature>
<feature type="binding site" evidence="17">
    <location>
        <position position="261"/>
    </location>
    <ligand>
        <name>(6S)-NADPHX</name>
        <dbReference type="ChEBI" id="CHEBI:64076"/>
    </ligand>
</feature>
<accession>A0A3B7MND0</accession>
<dbReference type="RefSeq" id="WP_119048963.1">
    <property type="nucleotide sequence ID" value="NZ_CP032157.1"/>
</dbReference>
<dbReference type="InterPro" id="IPR036652">
    <property type="entry name" value="YjeF_N_dom_sf"/>
</dbReference>
<keyword evidence="5 18" id="KW-0479">Metal-binding</keyword>
<evidence type="ECO:0000256" key="5">
    <source>
        <dbReference type="ARBA" id="ARBA00022723"/>
    </source>
</evidence>
<proteinExistence type="inferred from homology"/>
<feature type="binding site" evidence="17">
    <location>
        <position position="439"/>
    </location>
    <ligand>
        <name>(6S)-NADPHX</name>
        <dbReference type="ChEBI" id="CHEBI:64076"/>
    </ligand>
</feature>
<feature type="binding site" evidence="18">
    <location>
        <position position="162"/>
    </location>
    <ligand>
        <name>K(+)</name>
        <dbReference type="ChEBI" id="CHEBI:29103"/>
    </ligand>
</feature>
<evidence type="ECO:0000256" key="11">
    <source>
        <dbReference type="ARBA" id="ARBA00023235"/>
    </source>
</evidence>
<dbReference type="PIRSF" id="PIRSF017184">
    <property type="entry name" value="Nnr"/>
    <property type="match status" value="1"/>
</dbReference>
<name>A0A3B7MND0_9BACT</name>
<comment type="similarity">
    <text evidence="4 19">In the C-terminal section; belongs to the NnrD/CARKD family.</text>
</comment>
<evidence type="ECO:0000256" key="8">
    <source>
        <dbReference type="ARBA" id="ARBA00022857"/>
    </source>
</evidence>
<dbReference type="PROSITE" id="PS51383">
    <property type="entry name" value="YJEF_C_3"/>
    <property type="match status" value="1"/>
</dbReference>
<comment type="caution">
    <text evidence="18">Lacks conserved residue(s) required for the propagation of feature annotation.</text>
</comment>
<comment type="function">
    <text evidence="18">Catalyzes the epimerization of the S- and R-forms of NAD(P)HX, a damaged form of NAD(P)H that is a result of enzymatic or heat-dependent hydration. This is a prerequisite for the S-specific NAD(P)H-hydrate dehydratase to allow the repair of both epimers of NAD(P)HX.</text>
</comment>
<keyword evidence="12 17" id="KW-0456">Lyase</keyword>
<dbReference type="Pfam" id="PF03853">
    <property type="entry name" value="YjeF_N"/>
    <property type="match status" value="1"/>
</dbReference>
<dbReference type="GO" id="GO:0052856">
    <property type="term" value="F:NAD(P)HX epimerase activity"/>
    <property type="evidence" value="ECO:0007669"/>
    <property type="project" value="UniProtKB-UniRule"/>
</dbReference>
<keyword evidence="10 17" id="KW-0520">NAD</keyword>
<dbReference type="EC" id="5.1.99.6" evidence="19"/>
<dbReference type="OrthoDB" id="9806925at2"/>
<keyword evidence="13" id="KW-0511">Multifunctional enzyme</keyword>
<dbReference type="AlphaFoldDB" id="A0A3B7MND0"/>
<evidence type="ECO:0000256" key="14">
    <source>
        <dbReference type="ARBA" id="ARBA00025153"/>
    </source>
</evidence>
<keyword evidence="8 17" id="KW-0521">NADP</keyword>
<comment type="similarity">
    <text evidence="18">Belongs to the NnrE/AIBP family.</text>
</comment>
<dbReference type="InterPro" id="IPR030677">
    <property type="entry name" value="Nnr"/>
</dbReference>
<feature type="domain" description="YjeF N-terminal" evidence="21">
    <location>
        <begin position="9"/>
        <end position="216"/>
    </location>
</feature>
<dbReference type="HAMAP" id="MF_01966">
    <property type="entry name" value="NADHX_epimerase"/>
    <property type="match status" value="1"/>
</dbReference>
<dbReference type="InterPro" id="IPR017953">
    <property type="entry name" value="Carbohydrate_kinase_pred_CS"/>
</dbReference>
<keyword evidence="23" id="KW-1185">Reference proteome</keyword>
<dbReference type="PROSITE" id="PS01050">
    <property type="entry name" value="YJEF_C_2"/>
    <property type="match status" value="1"/>
</dbReference>
<dbReference type="KEGG" id="pseg:D3H65_03680"/>
<dbReference type="Pfam" id="PF01256">
    <property type="entry name" value="Carb_kinase"/>
    <property type="match status" value="1"/>
</dbReference>
<dbReference type="NCBIfam" id="TIGR00196">
    <property type="entry name" value="yjeF_cterm"/>
    <property type="match status" value="1"/>
</dbReference>
<keyword evidence="9 18" id="KW-0630">Potassium</keyword>
<evidence type="ECO:0000256" key="1">
    <source>
        <dbReference type="ARBA" id="ARBA00000013"/>
    </source>
</evidence>
<dbReference type="CDD" id="cd01171">
    <property type="entry name" value="YXKO-related"/>
    <property type="match status" value="1"/>
</dbReference>
<feature type="binding site" evidence="17">
    <location>
        <position position="438"/>
    </location>
    <ligand>
        <name>AMP</name>
        <dbReference type="ChEBI" id="CHEBI:456215"/>
    </ligand>
</feature>
<dbReference type="Gene3D" id="3.40.50.10260">
    <property type="entry name" value="YjeF N-terminal domain"/>
    <property type="match status" value="1"/>
</dbReference>
<evidence type="ECO:0000259" key="20">
    <source>
        <dbReference type="PROSITE" id="PS51383"/>
    </source>
</evidence>
<evidence type="ECO:0000259" key="21">
    <source>
        <dbReference type="PROSITE" id="PS51385"/>
    </source>
</evidence>
<evidence type="ECO:0000256" key="2">
    <source>
        <dbReference type="ARBA" id="ARBA00000909"/>
    </source>
</evidence>
<dbReference type="NCBIfam" id="TIGR00197">
    <property type="entry name" value="yjeF_nterm"/>
    <property type="match status" value="1"/>
</dbReference>
<evidence type="ECO:0000313" key="23">
    <source>
        <dbReference type="Proteomes" id="UP000263900"/>
    </source>
</evidence>
<comment type="catalytic activity">
    <reaction evidence="15 17 19">
        <text>(6S)-NADHX + ADP = AMP + phosphate + NADH + H(+)</text>
        <dbReference type="Rhea" id="RHEA:32223"/>
        <dbReference type="ChEBI" id="CHEBI:15378"/>
        <dbReference type="ChEBI" id="CHEBI:43474"/>
        <dbReference type="ChEBI" id="CHEBI:57945"/>
        <dbReference type="ChEBI" id="CHEBI:64074"/>
        <dbReference type="ChEBI" id="CHEBI:456215"/>
        <dbReference type="ChEBI" id="CHEBI:456216"/>
        <dbReference type="EC" id="4.2.1.136"/>
    </reaction>
</comment>
<evidence type="ECO:0000256" key="17">
    <source>
        <dbReference type="HAMAP-Rule" id="MF_01965"/>
    </source>
</evidence>
<dbReference type="PROSITE" id="PS51385">
    <property type="entry name" value="YJEF_N"/>
    <property type="match status" value="1"/>
</dbReference>
<evidence type="ECO:0000313" key="22">
    <source>
        <dbReference type="EMBL" id="AXY73125.1"/>
    </source>
</evidence>